<organism evidence="9 10">
    <name type="scientific">Candidatus Iainarchaeum sp</name>
    <dbReference type="NCBI Taxonomy" id="3101447"/>
    <lineage>
        <taxon>Archaea</taxon>
        <taxon>Candidatus Iainarchaeota</taxon>
        <taxon>Candidatus Iainarchaeia</taxon>
        <taxon>Candidatus Iainarchaeales</taxon>
        <taxon>Candidatus Iainarchaeaceae</taxon>
        <taxon>Candidatus Iainarchaeum</taxon>
    </lineage>
</organism>
<dbReference type="GO" id="GO:0097506">
    <property type="term" value="F:deaminated base DNA N-glycosylase activity"/>
    <property type="evidence" value="ECO:0007669"/>
    <property type="project" value="UniProtKB-ARBA"/>
</dbReference>
<protein>
    <submittedName>
        <fullName evidence="9">Uracil-DNA glycosylase</fullName>
    </submittedName>
</protein>
<feature type="domain" description="Uracil-DNA glycosylase-like" evidence="8">
    <location>
        <begin position="38"/>
        <end position="185"/>
    </location>
</feature>
<evidence type="ECO:0000256" key="3">
    <source>
        <dbReference type="ARBA" id="ARBA00022763"/>
    </source>
</evidence>
<dbReference type="EMBL" id="JABJNZ010000025">
    <property type="protein sequence ID" value="MBT4870286.1"/>
    <property type="molecule type" value="Genomic_DNA"/>
</dbReference>
<gene>
    <name evidence="9" type="ORF">HON47_01820</name>
</gene>
<evidence type="ECO:0000256" key="7">
    <source>
        <dbReference type="ARBA" id="ARBA00023204"/>
    </source>
</evidence>
<keyword evidence="3" id="KW-0227">DNA damage</keyword>
<keyword evidence="1" id="KW-0004">4Fe-4S</keyword>
<dbReference type="GO" id="GO:0051539">
    <property type="term" value="F:4 iron, 4 sulfur cluster binding"/>
    <property type="evidence" value="ECO:0007669"/>
    <property type="project" value="UniProtKB-KW"/>
</dbReference>
<dbReference type="GO" id="GO:0006281">
    <property type="term" value="P:DNA repair"/>
    <property type="evidence" value="ECO:0007669"/>
    <property type="project" value="UniProtKB-KW"/>
</dbReference>
<evidence type="ECO:0000259" key="8">
    <source>
        <dbReference type="SMART" id="SM00986"/>
    </source>
</evidence>
<proteinExistence type="predicted"/>
<dbReference type="CDD" id="cd10030">
    <property type="entry name" value="UDG-F4_TTUDGA_SPO1dp_like"/>
    <property type="match status" value="1"/>
</dbReference>
<dbReference type="Proteomes" id="UP000722459">
    <property type="component" value="Unassembled WGS sequence"/>
</dbReference>
<accession>A0A8T5GFH8</accession>
<dbReference type="Pfam" id="PF03167">
    <property type="entry name" value="UDG"/>
    <property type="match status" value="1"/>
</dbReference>
<dbReference type="SMART" id="SM00986">
    <property type="entry name" value="UDG"/>
    <property type="match status" value="1"/>
</dbReference>
<evidence type="ECO:0000256" key="1">
    <source>
        <dbReference type="ARBA" id="ARBA00022485"/>
    </source>
</evidence>
<dbReference type="InterPro" id="IPR051536">
    <property type="entry name" value="UDG_Type-4/5"/>
</dbReference>
<dbReference type="Gene3D" id="3.40.470.10">
    <property type="entry name" value="Uracil-DNA glycosylase-like domain"/>
    <property type="match status" value="1"/>
</dbReference>
<evidence type="ECO:0000313" key="10">
    <source>
        <dbReference type="Proteomes" id="UP000722459"/>
    </source>
</evidence>
<dbReference type="PANTHER" id="PTHR33693">
    <property type="entry name" value="TYPE-5 URACIL-DNA GLYCOSYLASE"/>
    <property type="match status" value="1"/>
</dbReference>
<evidence type="ECO:0000313" key="9">
    <source>
        <dbReference type="EMBL" id="MBT4870286.1"/>
    </source>
</evidence>
<name>A0A8T5GFH8_9ARCH</name>
<reference evidence="9" key="1">
    <citation type="journal article" date="2021" name="ISME J.">
        <title>Mercury methylation by metabolically versatile and cosmopolitan marine bacteria.</title>
        <authorList>
            <person name="Lin H."/>
            <person name="Ascher D.B."/>
            <person name="Myung Y."/>
            <person name="Lamborg C.H."/>
            <person name="Hallam S.J."/>
            <person name="Gionfriddo C.M."/>
            <person name="Holt K.E."/>
            <person name="Moreau J.W."/>
        </authorList>
    </citation>
    <scope>NUCLEOTIDE SEQUENCE</scope>
    <source>
        <strain evidence="9">SI075_bin30</strain>
    </source>
</reference>
<evidence type="ECO:0000256" key="2">
    <source>
        <dbReference type="ARBA" id="ARBA00022723"/>
    </source>
</evidence>
<evidence type="ECO:0000256" key="4">
    <source>
        <dbReference type="ARBA" id="ARBA00022801"/>
    </source>
</evidence>
<dbReference type="InterPro" id="IPR036895">
    <property type="entry name" value="Uracil-DNA_glycosylase-like_sf"/>
</dbReference>
<keyword evidence="6" id="KW-0411">Iron-sulfur</keyword>
<dbReference type="SMART" id="SM00987">
    <property type="entry name" value="UreE_C"/>
    <property type="match status" value="1"/>
</dbReference>
<sequence>MEINESEKLANFKKEFFEHAKESSLYKNVIDTNGKIVFGRGSDNPKILFIGEAPGFSENEKGKPFVGRSGRLLDTWISELEIEKDFAIVNVVPIIPLKDNGIRAPTDEEINYFLPFTEKYIELLSPKVIVLLGRSAASIFDKNLTLGQIKHWKKTKLFFIYHPSYYLRKGGKGFEGTLKQLKNFLNDKTKQETLTDF</sequence>
<dbReference type="GO" id="GO:0046872">
    <property type="term" value="F:metal ion binding"/>
    <property type="evidence" value="ECO:0007669"/>
    <property type="project" value="UniProtKB-KW"/>
</dbReference>
<dbReference type="AlphaFoldDB" id="A0A8T5GFH8"/>
<keyword evidence="4" id="KW-0378">Hydrolase</keyword>
<keyword evidence="7" id="KW-0234">DNA repair</keyword>
<evidence type="ECO:0000256" key="6">
    <source>
        <dbReference type="ARBA" id="ARBA00023014"/>
    </source>
</evidence>
<dbReference type="InterPro" id="IPR005122">
    <property type="entry name" value="Uracil-DNA_glycosylase-like"/>
</dbReference>
<comment type="caution">
    <text evidence="9">The sequence shown here is derived from an EMBL/GenBank/DDBJ whole genome shotgun (WGS) entry which is preliminary data.</text>
</comment>
<keyword evidence="2" id="KW-0479">Metal-binding</keyword>
<dbReference type="SUPFAM" id="SSF52141">
    <property type="entry name" value="Uracil-DNA glycosylase-like"/>
    <property type="match status" value="1"/>
</dbReference>
<keyword evidence="5" id="KW-0408">Iron</keyword>
<dbReference type="PANTHER" id="PTHR33693:SF1">
    <property type="entry name" value="TYPE-4 URACIL-DNA GLYCOSYLASE"/>
    <property type="match status" value="1"/>
</dbReference>
<evidence type="ECO:0000256" key="5">
    <source>
        <dbReference type="ARBA" id="ARBA00023004"/>
    </source>
</evidence>